<protein>
    <recommendedName>
        <fullName evidence="3">N-acetyltransferase domain-containing protein</fullName>
    </recommendedName>
</protein>
<dbReference type="CDD" id="cd04301">
    <property type="entry name" value="NAT_SF"/>
    <property type="match status" value="1"/>
</dbReference>
<name>A0A820QEB1_9BILA</name>
<accession>A0A820QEB1</accession>
<evidence type="ECO:0000313" key="1">
    <source>
        <dbReference type="EMBL" id="CAF4420337.1"/>
    </source>
</evidence>
<dbReference type="Gene3D" id="3.40.630.30">
    <property type="match status" value="1"/>
</dbReference>
<comment type="caution">
    <text evidence="1">The sequence shown here is derived from an EMBL/GenBank/DDBJ whole genome shotgun (WGS) entry which is preliminary data.</text>
</comment>
<sequence>TWTIDDELINPSQSRHLYYYYIRNCVDNSIYTQLIIDKETENVLGILFGSNQNETTYKSSIKNFRNFLILFKHIIFGHLGKRFIALKYMKDTLDLDKCIEKYCENFDSELNLFVLSKELQGQGYGKQLMNNFIEFCK</sequence>
<dbReference type="InterPro" id="IPR016181">
    <property type="entry name" value="Acyl_CoA_acyltransferase"/>
</dbReference>
<feature type="non-terminal residue" evidence="1">
    <location>
        <position position="1"/>
    </location>
</feature>
<dbReference type="EMBL" id="CAJOBB010027053">
    <property type="protein sequence ID" value="CAF4420337.1"/>
    <property type="molecule type" value="Genomic_DNA"/>
</dbReference>
<evidence type="ECO:0008006" key="3">
    <source>
        <dbReference type="Google" id="ProtNLM"/>
    </source>
</evidence>
<gene>
    <name evidence="1" type="ORF">KXQ929_LOCUS52151</name>
</gene>
<dbReference type="AlphaFoldDB" id="A0A820QEB1"/>
<evidence type="ECO:0000313" key="2">
    <source>
        <dbReference type="Proteomes" id="UP000663868"/>
    </source>
</evidence>
<dbReference type="Proteomes" id="UP000663868">
    <property type="component" value="Unassembled WGS sequence"/>
</dbReference>
<feature type="non-terminal residue" evidence="1">
    <location>
        <position position="137"/>
    </location>
</feature>
<dbReference type="SUPFAM" id="SSF55729">
    <property type="entry name" value="Acyl-CoA N-acyltransferases (Nat)"/>
    <property type="match status" value="1"/>
</dbReference>
<reference evidence="1" key="1">
    <citation type="submission" date="2021-02" db="EMBL/GenBank/DDBJ databases">
        <authorList>
            <person name="Nowell W R."/>
        </authorList>
    </citation>
    <scope>NUCLEOTIDE SEQUENCE</scope>
</reference>
<organism evidence="1 2">
    <name type="scientific">Adineta steineri</name>
    <dbReference type="NCBI Taxonomy" id="433720"/>
    <lineage>
        <taxon>Eukaryota</taxon>
        <taxon>Metazoa</taxon>
        <taxon>Spiralia</taxon>
        <taxon>Gnathifera</taxon>
        <taxon>Rotifera</taxon>
        <taxon>Eurotatoria</taxon>
        <taxon>Bdelloidea</taxon>
        <taxon>Adinetida</taxon>
        <taxon>Adinetidae</taxon>
        <taxon>Adineta</taxon>
    </lineage>
</organism>
<proteinExistence type="predicted"/>